<organism evidence="5 6">
    <name type="scientific">Solanum commersonii</name>
    <name type="common">Commerson's wild potato</name>
    <name type="synonym">Commerson's nightshade</name>
    <dbReference type="NCBI Taxonomy" id="4109"/>
    <lineage>
        <taxon>Eukaryota</taxon>
        <taxon>Viridiplantae</taxon>
        <taxon>Streptophyta</taxon>
        <taxon>Embryophyta</taxon>
        <taxon>Tracheophyta</taxon>
        <taxon>Spermatophyta</taxon>
        <taxon>Magnoliopsida</taxon>
        <taxon>eudicotyledons</taxon>
        <taxon>Gunneridae</taxon>
        <taxon>Pentapetalae</taxon>
        <taxon>asterids</taxon>
        <taxon>lamiids</taxon>
        <taxon>Solanales</taxon>
        <taxon>Solanaceae</taxon>
        <taxon>Solanoideae</taxon>
        <taxon>Solaneae</taxon>
        <taxon>Solanum</taxon>
    </lineage>
</organism>
<dbReference type="PANTHER" id="PTHR11761:SF8">
    <property type="entry name" value="LARGE RIBOSOMAL SUBUNIT PROTEIN UL14"/>
    <property type="match status" value="1"/>
</dbReference>
<keyword evidence="2 4" id="KW-0689">Ribosomal protein</keyword>
<dbReference type="Proteomes" id="UP000824120">
    <property type="component" value="Chromosome 5"/>
</dbReference>
<proteinExistence type="inferred from homology"/>
<dbReference type="Pfam" id="PF00238">
    <property type="entry name" value="Ribosomal_L14"/>
    <property type="match status" value="1"/>
</dbReference>
<name>A0A9J5Z567_SOLCO</name>
<dbReference type="GO" id="GO:0070180">
    <property type="term" value="F:large ribosomal subunit rRNA binding"/>
    <property type="evidence" value="ECO:0007669"/>
    <property type="project" value="TreeGrafter"/>
</dbReference>
<dbReference type="AlphaFoldDB" id="A0A9J5Z567"/>
<dbReference type="Gene3D" id="2.40.150.20">
    <property type="entry name" value="Ribosomal protein L14"/>
    <property type="match status" value="1"/>
</dbReference>
<comment type="caution">
    <text evidence="5">The sequence shown here is derived from an EMBL/GenBank/DDBJ whole genome shotgun (WGS) entry which is preliminary data.</text>
</comment>
<protein>
    <submittedName>
        <fullName evidence="5">Uncharacterized protein</fullName>
    </submittedName>
</protein>
<comment type="similarity">
    <text evidence="1 4">Belongs to the universal ribosomal protein uL14 family.</text>
</comment>
<accession>A0A9J5Z567</accession>
<dbReference type="InterPro" id="IPR000218">
    <property type="entry name" value="Ribosomal_uL14"/>
</dbReference>
<dbReference type="GO" id="GO:0006412">
    <property type="term" value="P:translation"/>
    <property type="evidence" value="ECO:0007669"/>
    <property type="project" value="InterPro"/>
</dbReference>
<evidence type="ECO:0000256" key="3">
    <source>
        <dbReference type="ARBA" id="ARBA00023274"/>
    </source>
</evidence>
<evidence type="ECO:0000256" key="2">
    <source>
        <dbReference type="ARBA" id="ARBA00022980"/>
    </source>
</evidence>
<dbReference type="EMBL" id="JACXVP010000005">
    <property type="protein sequence ID" value="KAG5606190.1"/>
    <property type="molecule type" value="Genomic_DNA"/>
</dbReference>
<evidence type="ECO:0000313" key="5">
    <source>
        <dbReference type="EMBL" id="KAG5606190.1"/>
    </source>
</evidence>
<dbReference type="SUPFAM" id="SSF50193">
    <property type="entry name" value="Ribosomal protein L14"/>
    <property type="match status" value="1"/>
</dbReference>
<sequence length="109" mass="12084">MLLNATKESVIARITTHNGILAIIFEAKDYYGIMAEECFRFFGIVKNNTVRDVETRTMRFRPGLSVAAMVNCADTTGAKNMYIIFVKGIKGRLNRLPSACVGDMVMATV</sequence>
<reference evidence="5 6" key="1">
    <citation type="submission" date="2020-09" db="EMBL/GenBank/DDBJ databases">
        <title>De no assembly of potato wild relative species, Solanum commersonii.</title>
        <authorList>
            <person name="Cho K."/>
        </authorList>
    </citation>
    <scope>NUCLEOTIDE SEQUENCE [LARGE SCALE GENOMIC DNA]</scope>
    <source>
        <strain evidence="5">LZ3.2</strain>
        <tissue evidence="5">Leaf</tissue>
    </source>
</reference>
<keyword evidence="3 4" id="KW-0687">Ribonucleoprotein</keyword>
<dbReference type="GO" id="GO:0003735">
    <property type="term" value="F:structural constituent of ribosome"/>
    <property type="evidence" value="ECO:0007669"/>
    <property type="project" value="InterPro"/>
</dbReference>
<dbReference type="InterPro" id="IPR036853">
    <property type="entry name" value="Ribosomal_uL14_sf"/>
</dbReference>
<keyword evidence="6" id="KW-1185">Reference proteome</keyword>
<gene>
    <name evidence="5" type="ORF">H5410_027682</name>
</gene>
<dbReference type="GO" id="GO:0022625">
    <property type="term" value="C:cytosolic large ribosomal subunit"/>
    <property type="evidence" value="ECO:0007669"/>
    <property type="project" value="TreeGrafter"/>
</dbReference>
<evidence type="ECO:0000256" key="4">
    <source>
        <dbReference type="RuleBase" id="RU003949"/>
    </source>
</evidence>
<dbReference type="OrthoDB" id="1305791at2759"/>
<evidence type="ECO:0000313" key="6">
    <source>
        <dbReference type="Proteomes" id="UP000824120"/>
    </source>
</evidence>
<evidence type="ECO:0000256" key="1">
    <source>
        <dbReference type="ARBA" id="ARBA00010745"/>
    </source>
</evidence>
<dbReference type="PANTHER" id="PTHR11761">
    <property type="entry name" value="50S/60S RIBOSOMAL PROTEIN L14/L23"/>
    <property type="match status" value="1"/>
</dbReference>